<dbReference type="Gene3D" id="3.40.109.10">
    <property type="entry name" value="NADH Oxidase"/>
    <property type="match status" value="1"/>
</dbReference>
<accession>A0A069PGE5</accession>
<dbReference type="CDD" id="cd02138">
    <property type="entry name" value="TdsD-like"/>
    <property type="match status" value="1"/>
</dbReference>
<evidence type="ECO:0000313" key="4">
    <source>
        <dbReference type="EMBL" id="KDR39635.1"/>
    </source>
</evidence>
<comment type="similarity">
    <text evidence="1">Belongs to the nitroreductase family.</text>
</comment>
<dbReference type="Proteomes" id="UP000027466">
    <property type="component" value="Unassembled WGS sequence"/>
</dbReference>
<dbReference type="InterPro" id="IPR029479">
    <property type="entry name" value="Nitroreductase"/>
</dbReference>
<dbReference type="AlphaFoldDB" id="A0A069PGE5"/>
<proteinExistence type="inferred from homology"/>
<dbReference type="SUPFAM" id="SSF55469">
    <property type="entry name" value="FMN-dependent nitroreductase-like"/>
    <property type="match status" value="1"/>
</dbReference>
<sequence length="198" mass="21696">MTANKAPTEVDIHELIAGRWSPRAYSGQPVAREHLQQVLEAARWAPSSSNLQPWRFVTFDRYRDEAAFRRAFDTLVPFNQGWNANVPVLICVTARTVTPKGDVNRTAGYDTGAAAMALVLQAHALGLAAHQMGGFDASAFREAFAVPEDVQVIAMISLGHYGDASSLDEKLRQREAAPRSRVPLSEIAFDGAWGKAFE</sequence>
<evidence type="ECO:0000259" key="3">
    <source>
        <dbReference type="Pfam" id="PF00881"/>
    </source>
</evidence>
<reference evidence="4 5" key="1">
    <citation type="submission" date="2014-03" db="EMBL/GenBank/DDBJ databases">
        <title>Draft Genome Sequences of Four Burkholderia Strains.</title>
        <authorList>
            <person name="Liu X.Y."/>
            <person name="Li C.X."/>
            <person name="Xu J.H."/>
        </authorList>
    </citation>
    <scope>NUCLEOTIDE SEQUENCE [LARGE SCALE GENOMIC DNA]</scope>
    <source>
        <strain evidence="4 5">DSM 50014</strain>
    </source>
</reference>
<dbReference type="Pfam" id="PF00881">
    <property type="entry name" value="Nitroreductase"/>
    <property type="match status" value="1"/>
</dbReference>
<keyword evidence="5" id="KW-1185">Reference proteome</keyword>
<dbReference type="InterPro" id="IPR000415">
    <property type="entry name" value="Nitroreductase-like"/>
</dbReference>
<dbReference type="EMBL" id="JFHC01000055">
    <property type="protein sequence ID" value="KDR39635.1"/>
    <property type="molecule type" value="Genomic_DNA"/>
</dbReference>
<dbReference type="STRING" id="60547.GCA_000751215_04732"/>
<evidence type="ECO:0000313" key="5">
    <source>
        <dbReference type="Proteomes" id="UP000027466"/>
    </source>
</evidence>
<dbReference type="PANTHER" id="PTHR43673:SF10">
    <property type="entry name" value="NADH DEHYDROGENASE_NAD(P)H NITROREDUCTASE XCC3605-RELATED"/>
    <property type="match status" value="1"/>
</dbReference>
<protein>
    <submittedName>
        <fullName evidence="4">Nitroreductase</fullName>
    </submittedName>
</protein>
<organism evidence="4 5">
    <name type="scientific">Caballeronia glathei</name>
    <dbReference type="NCBI Taxonomy" id="60547"/>
    <lineage>
        <taxon>Bacteria</taxon>
        <taxon>Pseudomonadati</taxon>
        <taxon>Pseudomonadota</taxon>
        <taxon>Betaproteobacteria</taxon>
        <taxon>Burkholderiales</taxon>
        <taxon>Burkholderiaceae</taxon>
        <taxon>Caballeronia</taxon>
    </lineage>
</organism>
<gene>
    <name evidence="4" type="ORF">BG61_31105</name>
</gene>
<dbReference type="GO" id="GO:0016491">
    <property type="term" value="F:oxidoreductase activity"/>
    <property type="evidence" value="ECO:0007669"/>
    <property type="project" value="UniProtKB-KW"/>
</dbReference>
<dbReference type="PANTHER" id="PTHR43673">
    <property type="entry name" value="NAD(P)H NITROREDUCTASE YDGI-RELATED"/>
    <property type="match status" value="1"/>
</dbReference>
<evidence type="ECO:0000256" key="1">
    <source>
        <dbReference type="ARBA" id="ARBA00007118"/>
    </source>
</evidence>
<dbReference type="RefSeq" id="WP_035936168.1">
    <property type="nucleotide sequence ID" value="NZ_CADFFX010000038.1"/>
</dbReference>
<comment type="caution">
    <text evidence="4">The sequence shown here is derived from an EMBL/GenBank/DDBJ whole genome shotgun (WGS) entry which is preliminary data.</text>
</comment>
<feature type="domain" description="Nitroreductase" evidence="3">
    <location>
        <begin position="16"/>
        <end position="160"/>
    </location>
</feature>
<evidence type="ECO:0000256" key="2">
    <source>
        <dbReference type="ARBA" id="ARBA00023002"/>
    </source>
</evidence>
<name>A0A069PGE5_9BURK</name>
<keyword evidence="2" id="KW-0560">Oxidoreductase</keyword>